<dbReference type="AlphaFoldDB" id="X0XWP9"/>
<evidence type="ECO:0000313" key="1">
    <source>
        <dbReference type="EMBL" id="GAG39642.1"/>
    </source>
</evidence>
<dbReference type="EMBL" id="BARS01046079">
    <property type="protein sequence ID" value="GAG39642.1"/>
    <property type="molecule type" value="Genomic_DNA"/>
</dbReference>
<accession>X0XWP9</accession>
<comment type="caution">
    <text evidence="1">The sequence shown here is derived from an EMBL/GenBank/DDBJ whole genome shotgun (WGS) entry which is preliminary data.</text>
</comment>
<sequence length="50" mass="5721">LAVEARYQDVLQQHRDLLAAWCRETGDEFGKHYSHGDVPFVVPGFEFTQG</sequence>
<reference evidence="1" key="1">
    <citation type="journal article" date="2014" name="Front. Microbiol.">
        <title>High frequency of phylogenetically diverse reductive dehalogenase-homologous genes in deep subseafloor sedimentary metagenomes.</title>
        <authorList>
            <person name="Kawai M."/>
            <person name="Futagami T."/>
            <person name="Toyoda A."/>
            <person name="Takaki Y."/>
            <person name="Nishi S."/>
            <person name="Hori S."/>
            <person name="Arai W."/>
            <person name="Tsubouchi T."/>
            <person name="Morono Y."/>
            <person name="Uchiyama I."/>
            <person name="Ito T."/>
            <person name="Fujiyama A."/>
            <person name="Inagaki F."/>
            <person name="Takami H."/>
        </authorList>
    </citation>
    <scope>NUCLEOTIDE SEQUENCE</scope>
    <source>
        <strain evidence="1">Expedition CK06-06</strain>
    </source>
</reference>
<proteinExistence type="predicted"/>
<name>X0XWP9_9ZZZZ</name>
<protein>
    <submittedName>
        <fullName evidence="1">Uncharacterized protein</fullName>
    </submittedName>
</protein>
<organism evidence="1">
    <name type="scientific">marine sediment metagenome</name>
    <dbReference type="NCBI Taxonomy" id="412755"/>
    <lineage>
        <taxon>unclassified sequences</taxon>
        <taxon>metagenomes</taxon>
        <taxon>ecological metagenomes</taxon>
    </lineage>
</organism>
<feature type="non-terminal residue" evidence="1">
    <location>
        <position position="1"/>
    </location>
</feature>
<gene>
    <name evidence="1" type="ORF">S01H1_69402</name>
</gene>